<dbReference type="PANTHER" id="PTHR11177">
    <property type="entry name" value="CHITINASE"/>
    <property type="match status" value="1"/>
</dbReference>
<accession>A0A5P1EX43</accession>
<feature type="domain" description="GH18" evidence="6">
    <location>
        <begin position="1"/>
        <end position="327"/>
    </location>
</feature>
<sequence length="334" mass="35784">MCSGVLAYGIDGRGDAHVQTLAPCVEGLFPLLVSRSRALFRCRRFGLRRFDRGGGPLGSSEGSTQRSDRLLIGVLVRNGWLGSGTILMGRSICLRKVVLFLSWALKACFAVNMDRVIGDLMVNSDAKAYQNKAIENWDDICVLVGTDRATGEGAEQIDDSIAAMDMEGANEGESSSREIGSIASALDESSVNCVDLKFAGLPANKIVLGLPYYGYAWALANPNNHGLGAKANGPASGPGIDSDGSITYSSVRDFIQTNNAVEVYDATVVVNYCYAGSTWIGYDDVASISAKVKYAKGKALRGYFAWAVHGDYNWVLSKNAKSVWESGAQLVYVN</sequence>
<keyword evidence="3" id="KW-0378">Hydrolase</keyword>
<keyword evidence="4" id="KW-0325">Glycoprotein</keyword>
<evidence type="ECO:0000256" key="3">
    <source>
        <dbReference type="ARBA" id="ARBA00022801"/>
    </source>
</evidence>
<proteinExistence type="inferred from homology"/>
<keyword evidence="8" id="KW-1185">Reference proteome</keyword>
<evidence type="ECO:0000256" key="5">
    <source>
        <dbReference type="ARBA" id="ARBA00023295"/>
    </source>
</evidence>
<evidence type="ECO:0000313" key="8">
    <source>
        <dbReference type="Proteomes" id="UP000243459"/>
    </source>
</evidence>
<dbReference type="Gene3D" id="3.20.20.80">
    <property type="entry name" value="Glycosidases"/>
    <property type="match status" value="1"/>
</dbReference>
<dbReference type="InterPro" id="IPR001223">
    <property type="entry name" value="Glyco_hydro18_cat"/>
</dbReference>
<dbReference type="InterPro" id="IPR029070">
    <property type="entry name" value="Chitinase_insertion_sf"/>
</dbReference>
<dbReference type="PROSITE" id="PS51910">
    <property type="entry name" value="GH18_2"/>
    <property type="match status" value="1"/>
</dbReference>
<evidence type="ECO:0000256" key="2">
    <source>
        <dbReference type="ARBA" id="ARBA00022729"/>
    </source>
</evidence>
<dbReference type="SUPFAM" id="SSF54556">
    <property type="entry name" value="Chitinase insertion domain"/>
    <property type="match status" value="1"/>
</dbReference>
<comment type="similarity">
    <text evidence="1">Belongs to the glycosyl hydrolase 18 family. Chitinase class V subfamily.</text>
</comment>
<dbReference type="GO" id="GO:0006032">
    <property type="term" value="P:chitin catabolic process"/>
    <property type="evidence" value="ECO:0007669"/>
    <property type="project" value="TreeGrafter"/>
</dbReference>
<dbReference type="Gene3D" id="3.10.50.10">
    <property type="match status" value="1"/>
</dbReference>
<name>A0A5P1EX43_ASPOF</name>
<dbReference type="InterPro" id="IPR011583">
    <property type="entry name" value="Chitinase_II/V-like_cat"/>
</dbReference>
<dbReference type="GO" id="GO:0005576">
    <property type="term" value="C:extracellular region"/>
    <property type="evidence" value="ECO:0007669"/>
    <property type="project" value="TreeGrafter"/>
</dbReference>
<evidence type="ECO:0000256" key="4">
    <source>
        <dbReference type="ARBA" id="ARBA00023180"/>
    </source>
</evidence>
<keyword evidence="5" id="KW-0326">Glycosidase</keyword>
<protein>
    <recommendedName>
        <fullName evidence="6">GH18 domain-containing protein</fullName>
    </recommendedName>
</protein>
<dbReference type="GO" id="GO:0005975">
    <property type="term" value="P:carbohydrate metabolic process"/>
    <property type="evidence" value="ECO:0007669"/>
    <property type="project" value="InterPro"/>
</dbReference>
<organism evidence="7 8">
    <name type="scientific">Asparagus officinalis</name>
    <name type="common">Garden asparagus</name>
    <dbReference type="NCBI Taxonomy" id="4686"/>
    <lineage>
        <taxon>Eukaryota</taxon>
        <taxon>Viridiplantae</taxon>
        <taxon>Streptophyta</taxon>
        <taxon>Embryophyta</taxon>
        <taxon>Tracheophyta</taxon>
        <taxon>Spermatophyta</taxon>
        <taxon>Magnoliopsida</taxon>
        <taxon>Liliopsida</taxon>
        <taxon>Asparagales</taxon>
        <taxon>Asparagaceae</taxon>
        <taxon>Asparagoideae</taxon>
        <taxon>Asparagus</taxon>
    </lineage>
</organism>
<dbReference type="Proteomes" id="UP000243459">
    <property type="component" value="Chromosome 5"/>
</dbReference>
<dbReference type="AlphaFoldDB" id="A0A5P1EX43"/>
<dbReference type="Gramene" id="ONK70424">
    <property type="protein sequence ID" value="ONK70424"/>
    <property type="gene ID" value="A4U43_C05F33590"/>
</dbReference>
<gene>
    <name evidence="7" type="ORF">A4U43_C05F33590</name>
</gene>
<evidence type="ECO:0000256" key="1">
    <source>
        <dbReference type="ARBA" id="ARBA00008682"/>
    </source>
</evidence>
<dbReference type="Pfam" id="PF00704">
    <property type="entry name" value="Glyco_hydro_18"/>
    <property type="match status" value="1"/>
</dbReference>
<dbReference type="FunFam" id="3.10.50.10:FF:000003">
    <property type="entry name" value="Class V chitinase CHIT5b"/>
    <property type="match status" value="1"/>
</dbReference>
<dbReference type="EMBL" id="CM007385">
    <property type="protein sequence ID" value="ONK70424.1"/>
    <property type="molecule type" value="Genomic_DNA"/>
</dbReference>
<evidence type="ECO:0000313" key="7">
    <source>
        <dbReference type="EMBL" id="ONK70424.1"/>
    </source>
</evidence>
<keyword evidence="2" id="KW-0732">Signal</keyword>
<dbReference type="GO" id="GO:0008061">
    <property type="term" value="F:chitin binding"/>
    <property type="evidence" value="ECO:0007669"/>
    <property type="project" value="InterPro"/>
</dbReference>
<dbReference type="InterPro" id="IPR017853">
    <property type="entry name" value="GH"/>
</dbReference>
<dbReference type="PANTHER" id="PTHR11177:SF383">
    <property type="entry name" value="GLYCOSYL HYDROLASE FAMILY PROTEIN WITH CHITINASE INSERTION DOMAIN-CONTAINING PROTEIN"/>
    <property type="match status" value="1"/>
</dbReference>
<reference evidence="8" key="1">
    <citation type="journal article" date="2017" name="Nat. Commun.">
        <title>The asparagus genome sheds light on the origin and evolution of a young Y chromosome.</title>
        <authorList>
            <person name="Harkess A."/>
            <person name="Zhou J."/>
            <person name="Xu C."/>
            <person name="Bowers J.E."/>
            <person name="Van der Hulst R."/>
            <person name="Ayyampalayam S."/>
            <person name="Mercati F."/>
            <person name="Riccardi P."/>
            <person name="McKain M.R."/>
            <person name="Kakrana A."/>
            <person name="Tang H."/>
            <person name="Ray J."/>
            <person name="Groenendijk J."/>
            <person name="Arikit S."/>
            <person name="Mathioni S.M."/>
            <person name="Nakano M."/>
            <person name="Shan H."/>
            <person name="Telgmann-Rauber A."/>
            <person name="Kanno A."/>
            <person name="Yue Z."/>
            <person name="Chen H."/>
            <person name="Li W."/>
            <person name="Chen Y."/>
            <person name="Xu X."/>
            <person name="Zhang Y."/>
            <person name="Luo S."/>
            <person name="Chen H."/>
            <person name="Gao J."/>
            <person name="Mao Z."/>
            <person name="Pires J.C."/>
            <person name="Luo M."/>
            <person name="Kudrna D."/>
            <person name="Wing R.A."/>
            <person name="Meyers B.C."/>
            <person name="Yi K."/>
            <person name="Kong H."/>
            <person name="Lavrijsen P."/>
            <person name="Sunseri F."/>
            <person name="Falavigna A."/>
            <person name="Ye Y."/>
            <person name="Leebens-Mack J.H."/>
            <person name="Chen G."/>
        </authorList>
    </citation>
    <scope>NUCLEOTIDE SEQUENCE [LARGE SCALE GENOMIC DNA]</scope>
    <source>
        <strain evidence="8">cv. DH0086</strain>
    </source>
</reference>
<dbReference type="SMART" id="SM00636">
    <property type="entry name" value="Glyco_18"/>
    <property type="match status" value="1"/>
</dbReference>
<evidence type="ECO:0000259" key="6">
    <source>
        <dbReference type="PROSITE" id="PS51910"/>
    </source>
</evidence>
<dbReference type="InterPro" id="IPR050314">
    <property type="entry name" value="Glycosyl_Hydrlase_18"/>
</dbReference>
<dbReference type="SUPFAM" id="SSF51445">
    <property type="entry name" value="(Trans)glycosidases"/>
    <property type="match status" value="1"/>
</dbReference>
<dbReference type="GO" id="GO:0004568">
    <property type="term" value="F:chitinase activity"/>
    <property type="evidence" value="ECO:0007669"/>
    <property type="project" value="TreeGrafter"/>
</dbReference>